<keyword evidence="5 6" id="KW-0560">Oxidoreductase</keyword>
<keyword evidence="12" id="KW-1185">Reference proteome</keyword>
<evidence type="ECO:0000259" key="7">
    <source>
        <dbReference type="Pfam" id="PF00441"/>
    </source>
</evidence>
<feature type="domain" description="Acyl-CoA dehydrogenase/oxidase C-terminal" evidence="7">
    <location>
        <begin position="225"/>
        <end position="373"/>
    </location>
</feature>
<reference evidence="12" key="1">
    <citation type="submission" date="2019-08" db="EMBL/GenBank/DDBJ databases">
        <title>Arthrobacter sp. nov., isolated from plateau pika and Tibetan wild ass.</title>
        <authorList>
            <person name="Ge Y."/>
        </authorList>
    </citation>
    <scope>NUCLEOTIDE SEQUENCE [LARGE SCALE GENOMIC DNA]</scope>
    <source>
        <strain evidence="12">HF-4214</strain>
    </source>
</reference>
<evidence type="ECO:0000256" key="5">
    <source>
        <dbReference type="ARBA" id="ARBA00023002"/>
    </source>
</evidence>
<evidence type="ECO:0000259" key="8">
    <source>
        <dbReference type="Pfam" id="PF02770"/>
    </source>
</evidence>
<dbReference type="InterPro" id="IPR046373">
    <property type="entry name" value="Acyl-CoA_Oxase/DH_mid-dom_sf"/>
</dbReference>
<evidence type="ECO:0000259" key="9">
    <source>
        <dbReference type="Pfam" id="PF02771"/>
    </source>
</evidence>
<dbReference type="Pfam" id="PF00441">
    <property type="entry name" value="Acyl-CoA_dh_1"/>
    <property type="match status" value="1"/>
</dbReference>
<evidence type="ECO:0000313" key="13">
    <source>
        <dbReference type="Proteomes" id="UP000478463"/>
    </source>
</evidence>
<dbReference type="Gene3D" id="1.10.540.10">
    <property type="entry name" value="Acyl-CoA dehydrogenase/oxidase, N-terminal domain"/>
    <property type="match status" value="1"/>
</dbReference>
<dbReference type="InterPro" id="IPR006089">
    <property type="entry name" value="Acyl-CoA_DH_CS"/>
</dbReference>
<dbReference type="AlphaFoldDB" id="A0A6N7RM12"/>
<dbReference type="EMBL" id="VTFY01000004">
    <property type="protein sequence ID" value="MRX82309.1"/>
    <property type="molecule type" value="Genomic_DNA"/>
</dbReference>
<dbReference type="InterPro" id="IPR009075">
    <property type="entry name" value="AcylCo_DH/oxidase_C"/>
</dbReference>
<dbReference type="InterPro" id="IPR013786">
    <property type="entry name" value="AcylCoA_DH/ox_N"/>
</dbReference>
<gene>
    <name evidence="10" type="ORF">GJG86_07355</name>
    <name evidence="11" type="ORF">GS424_014155</name>
</gene>
<name>A0A6N7RM12_9ACTN</name>
<accession>A0A6N7RM12</accession>
<dbReference type="InterPro" id="IPR006091">
    <property type="entry name" value="Acyl-CoA_Oxase/DH_mid-dom"/>
</dbReference>
<dbReference type="SUPFAM" id="SSF56645">
    <property type="entry name" value="Acyl-CoA dehydrogenase NM domain-like"/>
    <property type="match status" value="1"/>
</dbReference>
<dbReference type="InterPro" id="IPR036250">
    <property type="entry name" value="AcylCo_DH-like_C"/>
</dbReference>
<evidence type="ECO:0000313" key="10">
    <source>
        <dbReference type="EMBL" id="MRX82309.1"/>
    </source>
</evidence>
<comment type="cofactor">
    <cofactor evidence="1 6">
        <name>FAD</name>
        <dbReference type="ChEBI" id="CHEBI:57692"/>
    </cofactor>
</comment>
<evidence type="ECO:0000256" key="6">
    <source>
        <dbReference type="RuleBase" id="RU362125"/>
    </source>
</evidence>
<dbReference type="RefSeq" id="WP_154333174.1">
    <property type="nucleotide sequence ID" value="NZ_CP063310.1"/>
</dbReference>
<dbReference type="Gene3D" id="2.40.110.10">
    <property type="entry name" value="Butyryl-CoA Dehydrogenase, subunit A, domain 2"/>
    <property type="match status" value="1"/>
</dbReference>
<feature type="domain" description="Acyl-CoA oxidase/dehydrogenase middle" evidence="8">
    <location>
        <begin position="119"/>
        <end position="213"/>
    </location>
</feature>
<dbReference type="PANTHER" id="PTHR43884">
    <property type="entry name" value="ACYL-COA DEHYDROGENASE"/>
    <property type="match status" value="1"/>
</dbReference>
<accession>A0A6L7INU1</accession>
<feature type="domain" description="Acyl-CoA dehydrogenase/oxidase N-terminal" evidence="9">
    <location>
        <begin position="4"/>
        <end position="112"/>
    </location>
</feature>
<dbReference type="Gene3D" id="1.20.140.10">
    <property type="entry name" value="Butyryl-CoA Dehydrogenase, subunit A, domain 3"/>
    <property type="match status" value="1"/>
</dbReference>
<keyword evidence="4 6" id="KW-0274">FAD</keyword>
<dbReference type="FunFam" id="1.20.140.10:FF:000001">
    <property type="entry name" value="Acyl-CoA dehydrogenase"/>
    <property type="match status" value="1"/>
</dbReference>
<evidence type="ECO:0000256" key="3">
    <source>
        <dbReference type="ARBA" id="ARBA00022630"/>
    </source>
</evidence>
<evidence type="ECO:0000256" key="4">
    <source>
        <dbReference type="ARBA" id="ARBA00022827"/>
    </source>
</evidence>
<reference evidence="10" key="2">
    <citation type="submission" date="2019-08" db="EMBL/GenBank/DDBJ databases">
        <authorList>
            <person name="Ge Y."/>
        </authorList>
    </citation>
    <scope>NUCLEOTIDE SEQUENCE</scope>
    <source>
        <strain evidence="10">HF-4214</strain>
    </source>
</reference>
<comment type="similarity">
    <text evidence="2 6">Belongs to the acyl-CoA dehydrogenase family.</text>
</comment>
<keyword evidence="3 6" id="KW-0285">Flavoprotein</keyword>
<dbReference type="InterPro" id="IPR037069">
    <property type="entry name" value="AcylCoA_DH/ox_N_sf"/>
</dbReference>
<dbReference type="KEGG" id="egd:GS424_014155"/>
<dbReference type="PROSITE" id="PS00073">
    <property type="entry name" value="ACYL_COA_DH_2"/>
    <property type="match status" value="1"/>
</dbReference>
<proteinExistence type="inferred from homology"/>
<evidence type="ECO:0000256" key="2">
    <source>
        <dbReference type="ARBA" id="ARBA00009347"/>
    </source>
</evidence>
<dbReference type="Pfam" id="PF02770">
    <property type="entry name" value="Acyl-CoA_dh_M"/>
    <property type="match status" value="1"/>
</dbReference>
<dbReference type="GO" id="GO:0050660">
    <property type="term" value="F:flavin adenine dinucleotide binding"/>
    <property type="evidence" value="ECO:0007669"/>
    <property type="project" value="InterPro"/>
</dbReference>
<dbReference type="Pfam" id="PF02771">
    <property type="entry name" value="Acyl-CoA_dh_N"/>
    <property type="match status" value="1"/>
</dbReference>
<protein>
    <submittedName>
        <fullName evidence="11">Acyl-CoA/acyl-ACP dehydrogenase</fullName>
    </submittedName>
</protein>
<dbReference type="Proteomes" id="UP000438093">
    <property type="component" value="Unassembled WGS sequence"/>
</dbReference>
<organism evidence="10 12">
    <name type="scientific">Eggerthella guodeyinii</name>
    <dbReference type="NCBI Taxonomy" id="2690837"/>
    <lineage>
        <taxon>Bacteria</taxon>
        <taxon>Bacillati</taxon>
        <taxon>Actinomycetota</taxon>
        <taxon>Coriobacteriia</taxon>
        <taxon>Eggerthellales</taxon>
        <taxon>Eggerthellaceae</taxon>
        <taxon>Eggerthella</taxon>
    </lineage>
</organism>
<dbReference type="InterPro" id="IPR009100">
    <property type="entry name" value="AcylCoA_DH/oxidase_NM_dom_sf"/>
</dbReference>
<evidence type="ECO:0000256" key="1">
    <source>
        <dbReference type="ARBA" id="ARBA00001974"/>
    </source>
</evidence>
<evidence type="ECO:0000313" key="12">
    <source>
        <dbReference type="Proteomes" id="UP000438093"/>
    </source>
</evidence>
<dbReference type="EMBL" id="CP063310">
    <property type="protein sequence ID" value="QOS67638.1"/>
    <property type="molecule type" value="Genomic_DNA"/>
</dbReference>
<dbReference type="SUPFAM" id="SSF47203">
    <property type="entry name" value="Acyl-CoA dehydrogenase C-terminal domain-like"/>
    <property type="match status" value="1"/>
</dbReference>
<dbReference type="Proteomes" id="UP000478463">
    <property type="component" value="Chromosome"/>
</dbReference>
<reference evidence="11 13" key="3">
    <citation type="submission" date="2020-10" db="EMBL/GenBank/DDBJ databases">
        <title>Eggerthella sp. nov., isolated from human feces.</title>
        <authorList>
            <person name="Yajun G."/>
        </authorList>
    </citation>
    <scope>NUCLEOTIDE SEQUENCE [LARGE SCALE GENOMIC DNA]</scope>
    <source>
        <strain evidence="11 13">HF-1101</strain>
    </source>
</reference>
<evidence type="ECO:0000313" key="11">
    <source>
        <dbReference type="EMBL" id="QOS67638.1"/>
    </source>
</evidence>
<dbReference type="GO" id="GO:0003995">
    <property type="term" value="F:acyl-CoA dehydrogenase activity"/>
    <property type="evidence" value="ECO:0007669"/>
    <property type="project" value="InterPro"/>
</dbReference>
<sequence>MELTENQEMYLKILDEFIEQEIEPRIKELDTVDEYPVWMQQRVAELGFTRLVAPEEHGGLGENMTTLLLLIMRACRYNNTLGSLINCSNNANKLLSFANEQQIETFLPRILDEGRFMGMAYTEPSGGSDSRAVQTTAVLDGDEWVINGTKSFISYRSAVGSWQVSAKTVNEEGVEGISVFLVDAQAPGVSYGAHYDKFGWCGSDTGDVYFKDCRVPAWSVCGEVNKGLHVSLSTLDGARLVIGARAVGYAEGAFEKAWEYASTREAFGRMLTDFQALQHYFADMYSDIEVSRGYLMHLASELDAGRSVGKGGSIAKLKCTTMAQQVCQRAMEICGGMGLLKDFGLSRYYEDACVLITGEGTSEIQKNIIFKSIKKDRR</sequence>
<dbReference type="PANTHER" id="PTHR43884:SF12">
    <property type="entry name" value="ISOVALERYL-COA DEHYDROGENASE, MITOCHONDRIAL-RELATED"/>
    <property type="match status" value="1"/>
</dbReference>